<feature type="transmembrane region" description="Helical" evidence="7">
    <location>
        <begin position="662"/>
        <end position="682"/>
    </location>
</feature>
<organism evidence="9 10">
    <name type="scientific">Halapricum salinum</name>
    <dbReference type="NCBI Taxonomy" id="1457250"/>
    <lineage>
        <taxon>Archaea</taxon>
        <taxon>Methanobacteriati</taxon>
        <taxon>Methanobacteriota</taxon>
        <taxon>Stenosarchaea group</taxon>
        <taxon>Halobacteria</taxon>
        <taxon>Halobacteriales</taxon>
        <taxon>Haloarculaceae</taxon>
        <taxon>Halapricum</taxon>
    </lineage>
</organism>
<feature type="compositionally biased region" description="Basic and acidic residues" evidence="6">
    <location>
        <begin position="1"/>
        <end position="16"/>
    </location>
</feature>
<evidence type="ECO:0000256" key="6">
    <source>
        <dbReference type="SAM" id="MobiDB-lite"/>
    </source>
</evidence>
<sequence length="712" mass="78685">MSGEPAERDTDRHSAGDTEPSEYELRQFPYVQERRGVGERELREQYDWMRAYYKARPQRYVDLQEWLNQARYGQSYDVYLKRSALLAVGATIAGVVIGIVFSWLLVSAGLIEGLSNPLDYDGEIVYLIAENEVLVAGGVLTIASAVIFGLGTWYLRYHYPRFVVSSRRRNIDVTLPHAIVFMYALSRGGMDLMEVFDILADNEGTYGEIANEAEMIVREVEFFGNDVNTALRNVRNLTPSDNFEQFLDDLIGVLDSGGDLTTFFETEAEDYLEEARDEQHSFLETLAVLSEFFIVLFVAAPLFIIVILVVMSLLGGNTLAQLVLLVYAVLPLSMLGFLVLLDTVSEPYKQPAVHFGENDSDIESGFTLVATVLWDLLPGLQPRPASATTIDGSLEAQQGQYLKHRRRKALIEAVSDPLAAFRERPVYSLVITVPLALLALGAAVGLGVATPTQEAMLERPVPTTTWLVVAPLLVVMIPLSMFHERKRRRERQFSDKFPDTLSVLASANKMGVQFDDALGLLSRWSTGPLARQMKLLQNDLRWNFDTRAAMRNLADRVAVPQLARTMTLIGEGIRSSSDVAAVLTIAARDTKERFKLDRERRQELTPYIAVVVIGFLVFLLVVVLLDSAYLTPIAEAQAAADPATPVEDGPRLPVSLANTPVAAYQALFLHAAILQALGSGVIAGKLADDDAFSGLKYSIVLLLIAVAAFALV</sequence>
<comment type="subcellular location">
    <subcellularLocation>
        <location evidence="1">Cell membrane</location>
        <topology evidence="1">Multi-pass membrane protein</topology>
    </subcellularLocation>
</comment>
<dbReference type="InterPro" id="IPR056569">
    <property type="entry name" value="ArlJ-like"/>
</dbReference>
<dbReference type="Pfam" id="PF00482">
    <property type="entry name" value="T2SSF"/>
    <property type="match status" value="2"/>
</dbReference>
<dbReference type="RefSeq" id="WP_049995172.1">
    <property type="nucleotide sequence ID" value="NZ_CP031310.1"/>
</dbReference>
<evidence type="ECO:0000256" key="5">
    <source>
        <dbReference type="ARBA" id="ARBA00023136"/>
    </source>
</evidence>
<feature type="transmembrane region" description="Helical" evidence="7">
    <location>
        <begin position="461"/>
        <end position="482"/>
    </location>
</feature>
<evidence type="ECO:0000256" key="1">
    <source>
        <dbReference type="ARBA" id="ARBA00004651"/>
    </source>
</evidence>
<feature type="transmembrane region" description="Helical" evidence="7">
    <location>
        <begin position="133"/>
        <end position="155"/>
    </location>
</feature>
<dbReference type="GeneID" id="39847831"/>
<evidence type="ECO:0000256" key="2">
    <source>
        <dbReference type="ARBA" id="ARBA00022475"/>
    </source>
</evidence>
<evidence type="ECO:0000256" key="4">
    <source>
        <dbReference type="ARBA" id="ARBA00022989"/>
    </source>
</evidence>
<evidence type="ECO:0000313" key="9">
    <source>
        <dbReference type="EMBL" id="QCC51217.1"/>
    </source>
</evidence>
<name>A0A4D6HES4_9EURY</name>
<keyword evidence="3 7" id="KW-0812">Transmembrane</keyword>
<keyword evidence="4 7" id="KW-1133">Transmembrane helix</keyword>
<evidence type="ECO:0000256" key="3">
    <source>
        <dbReference type="ARBA" id="ARBA00022692"/>
    </source>
</evidence>
<feature type="transmembrane region" description="Helical" evidence="7">
    <location>
        <begin position="286"/>
        <end position="313"/>
    </location>
</feature>
<evidence type="ECO:0000256" key="7">
    <source>
        <dbReference type="SAM" id="Phobius"/>
    </source>
</evidence>
<feature type="domain" description="Type II secretion system protein GspF" evidence="8">
    <location>
        <begin position="501"/>
        <end position="624"/>
    </location>
</feature>
<dbReference type="InterPro" id="IPR018076">
    <property type="entry name" value="T2SS_GspF_dom"/>
</dbReference>
<dbReference type="PANTHER" id="PTHR35402:SF1">
    <property type="entry name" value="TYPE II SECRETION SYSTEM PROTEIN GSPF DOMAIN-CONTAINING PROTEIN"/>
    <property type="match status" value="1"/>
</dbReference>
<feature type="transmembrane region" description="Helical" evidence="7">
    <location>
        <begin position="319"/>
        <end position="341"/>
    </location>
</feature>
<dbReference type="Proteomes" id="UP000296706">
    <property type="component" value="Chromosome"/>
</dbReference>
<feature type="region of interest" description="Disordered" evidence="6">
    <location>
        <begin position="1"/>
        <end position="22"/>
    </location>
</feature>
<evidence type="ECO:0000313" key="10">
    <source>
        <dbReference type="Proteomes" id="UP000296706"/>
    </source>
</evidence>
<reference evidence="9 10" key="1">
    <citation type="journal article" date="2019" name="Nat. Commun.">
        <title>A new type of DNA phosphorothioation-based antiviral system in archaea.</title>
        <authorList>
            <person name="Xiong L."/>
            <person name="Liu S."/>
            <person name="Chen S."/>
            <person name="Xiao Y."/>
            <person name="Zhu B."/>
            <person name="Gao Y."/>
            <person name="Zhang Y."/>
            <person name="Chen B."/>
            <person name="Luo J."/>
            <person name="Deng Z."/>
            <person name="Chen X."/>
            <person name="Wang L."/>
            <person name="Chen S."/>
        </authorList>
    </citation>
    <scope>NUCLEOTIDE SEQUENCE [LARGE SCALE GENOMIC DNA]</scope>
    <source>
        <strain evidence="9 10">CBA1105</strain>
    </source>
</reference>
<dbReference type="STRING" id="1457250.GCA_000755225_01273"/>
<feature type="transmembrane region" description="Helical" evidence="7">
    <location>
        <begin position="604"/>
        <end position="625"/>
    </location>
</feature>
<dbReference type="PANTHER" id="PTHR35402">
    <property type="entry name" value="INTEGRAL MEMBRANE PROTEIN-RELATED"/>
    <property type="match status" value="1"/>
</dbReference>
<dbReference type="OrthoDB" id="12374at2157"/>
<protein>
    <submittedName>
        <fullName evidence="9">Pilus assembly protein</fullName>
    </submittedName>
</protein>
<feature type="transmembrane region" description="Helical" evidence="7">
    <location>
        <begin position="426"/>
        <end position="449"/>
    </location>
</feature>
<proteinExistence type="predicted"/>
<keyword evidence="2" id="KW-1003">Cell membrane</keyword>
<feature type="transmembrane region" description="Helical" evidence="7">
    <location>
        <begin position="694"/>
        <end position="711"/>
    </location>
</feature>
<dbReference type="GO" id="GO:0005886">
    <property type="term" value="C:plasma membrane"/>
    <property type="evidence" value="ECO:0007669"/>
    <property type="project" value="UniProtKB-SubCell"/>
</dbReference>
<feature type="transmembrane region" description="Helical" evidence="7">
    <location>
        <begin position="84"/>
        <end position="106"/>
    </location>
</feature>
<dbReference type="KEGG" id="hsn:DV733_08155"/>
<gene>
    <name evidence="9" type="ORF">DV733_08155</name>
</gene>
<dbReference type="AlphaFoldDB" id="A0A4D6HES4"/>
<accession>A0A4D6HES4</accession>
<keyword evidence="5 7" id="KW-0472">Membrane</keyword>
<evidence type="ECO:0000259" key="8">
    <source>
        <dbReference type="Pfam" id="PF00482"/>
    </source>
</evidence>
<dbReference type="EMBL" id="CP031310">
    <property type="protein sequence ID" value="QCC51217.1"/>
    <property type="molecule type" value="Genomic_DNA"/>
</dbReference>
<feature type="domain" description="Type II secretion system protein GspF" evidence="8">
    <location>
        <begin position="182"/>
        <end position="307"/>
    </location>
</feature>
<keyword evidence="10" id="KW-1185">Reference proteome</keyword>